<gene>
    <name evidence="2" type="ORF">F4V91_27965</name>
</gene>
<dbReference type="InterPro" id="IPR007712">
    <property type="entry name" value="RelE/ParE_toxin"/>
</dbReference>
<accession>A0A6A1TJH2</accession>
<proteinExistence type="predicted"/>
<organism evidence="2 3">
    <name type="scientific">Neorhizobium galegae</name>
    <name type="common">Rhizobium galegae</name>
    <dbReference type="NCBI Taxonomy" id="399"/>
    <lineage>
        <taxon>Bacteria</taxon>
        <taxon>Pseudomonadati</taxon>
        <taxon>Pseudomonadota</taxon>
        <taxon>Alphaproteobacteria</taxon>
        <taxon>Hyphomicrobiales</taxon>
        <taxon>Rhizobiaceae</taxon>
        <taxon>Rhizobium/Agrobacterium group</taxon>
        <taxon>Neorhizobium</taxon>
    </lineage>
</organism>
<comment type="caution">
    <text evidence="2">The sequence shown here is derived from an EMBL/GenBank/DDBJ whole genome shotgun (WGS) entry which is preliminary data.</text>
</comment>
<keyword evidence="1" id="KW-1277">Toxin-antitoxin system</keyword>
<dbReference type="Pfam" id="PF05016">
    <property type="entry name" value="ParE_toxin"/>
    <property type="match status" value="1"/>
</dbReference>
<reference evidence="2 3" key="1">
    <citation type="submission" date="2019-09" db="EMBL/GenBank/DDBJ databases">
        <title>Genome sequencing of Ng87 strain.</title>
        <authorList>
            <person name="Karasev E.S."/>
            <person name="Andronov E."/>
        </authorList>
    </citation>
    <scope>NUCLEOTIDE SEQUENCE [LARGE SCALE GENOMIC DNA]</scope>
    <source>
        <strain evidence="2 3">Ng87</strain>
    </source>
</reference>
<evidence type="ECO:0000313" key="3">
    <source>
        <dbReference type="Proteomes" id="UP000386575"/>
    </source>
</evidence>
<protein>
    <submittedName>
        <fullName evidence="2">Type II toxin-antitoxin system RelE/ParE family toxin</fullName>
    </submittedName>
</protein>
<dbReference type="InterPro" id="IPR035093">
    <property type="entry name" value="RelE/ParE_toxin_dom_sf"/>
</dbReference>
<dbReference type="AlphaFoldDB" id="A0A6A1TJH2"/>
<evidence type="ECO:0000313" key="2">
    <source>
        <dbReference type="EMBL" id="KAB1083398.1"/>
    </source>
</evidence>
<name>A0A6A1TJH2_NEOGA</name>
<evidence type="ECO:0000256" key="1">
    <source>
        <dbReference type="ARBA" id="ARBA00022649"/>
    </source>
</evidence>
<dbReference type="Proteomes" id="UP000386575">
    <property type="component" value="Unassembled WGS sequence"/>
</dbReference>
<sequence length="102" mass="11580">MDHNVEFRPAAVTDLRRIYLRIAQEAGYERAGNYIDRIEAACMSLSAFPHRGTVRGHIHPGLRVIGFERSAAIAFVVEKDRVNILRILPRGMDFPSDWSADE</sequence>
<dbReference type="EMBL" id="VZUL01000003">
    <property type="protein sequence ID" value="KAB1083398.1"/>
    <property type="molecule type" value="Genomic_DNA"/>
</dbReference>
<dbReference type="Gene3D" id="3.30.2310.20">
    <property type="entry name" value="RelE-like"/>
    <property type="match status" value="1"/>
</dbReference>